<keyword evidence="3" id="KW-0378">Hydrolase</keyword>
<dbReference type="Proteomes" id="UP000460435">
    <property type="component" value="Unassembled WGS sequence"/>
</dbReference>
<evidence type="ECO:0000313" key="8">
    <source>
        <dbReference type="Proteomes" id="UP000460435"/>
    </source>
</evidence>
<organism evidence="7 8">
    <name type="scientific">Phytoactinopolyspora mesophila</name>
    <dbReference type="NCBI Taxonomy" id="2650750"/>
    <lineage>
        <taxon>Bacteria</taxon>
        <taxon>Bacillati</taxon>
        <taxon>Actinomycetota</taxon>
        <taxon>Actinomycetes</taxon>
        <taxon>Jiangellales</taxon>
        <taxon>Jiangellaceae</taxon>
        <taxon>Phytoactinopolyspora</taxon>
    </lineage>
</organism>
<dbReference type="PROSITE" id="PS51892">
    <property type="entry name" value="SUBTILASE"/>
    <property type="match status" value="1"/>
</dbReference>
<evidence type="ECO:0000256" key="2">
    <source>
        <dbReference type="ARBA" id="ARBA00022670"/>
    </source>
</evidence>
<evidence type="ECO:0000259" key="6">
    <source>
        <dbReference type="Pfam" id="PF00082"/>
    </source>
</evidence>
<evidence type="ECO:0000256" key="5">
    <source>
        <dbReference type="PROSITE-ProRule" id="PRU01240"/>
    </source>
</evidence>
<dbReference type="InterPro" id="IPR050131">
    <property type="entry name" value="Peptidase_S8_subtilisin-like"/>
</dbReference>
<dbReference type="InterPro" id="IPR000209">
    <property type="entry name" value="Peptidase_S8/S53_dom"/>
</dbReference>
<dbReference type="Gene3D" id="3.40.50.200">
    <property type="entry name" value="Peptidase S8/S53 domain"/>
    <property type="match status" value="1"/>
</dbReference>
<evidence type="ECO:0000256" key="1">
    <source>
        <dbReference type="ARBA" id="ARBA00011073"/>
    </source>
</evidence>
<dbReference type="CDD" id="cd00306">
    <property type="entry name" value="Peptidases_S8_S53"/>
    <property type="match status" value="1"/>
</dbReference>
<reference evidence="7 8" key="1">
    <citation type="submission" date="2019-11" db="EMBL/GenBank/DDBJ databases">
        <authorList>
            <person name="Li X.-J."/>
            <person name="Feng X.-M."/>
        </authorList>
    </citation>
    <scope>NUCLEOTIDE SEQUENCE [LARGE SCALE GENOMIC DNA]</scope>
    <source>
        <strain evidence="7 8">XMNu-373</strain>
    </source>
</reference>
<dbReference type="GO" id="GO:0004252">
    <property type="term" value="F:serine-type endopeptidase activity"/>
    <property type="evidence" value="ECO:0007669"/>
    <property type="project" value="InterPro"/>
</dbReference>
<accession>A0A7K3M0Q8</accession>
<dbReference type="RefSeq" id="WP_162449561.1">
    <property type="nucleotide sequence ID" value="NZ_WLZY01000002.1"/>
</dbReference>
<keyword evidence="4" id="KW-0720">Serine protease</keyword>
<dbReference type="AlphaFoldDB" id="A0A7K3M0Q8"/>
<keyword evidence="8" id="KW-1185">Reference proteome</keyword>
<dbReference type="PANTHER" id="PTHR43806:SF11">
    <property type="entry name" value="CEREVISIN-RELATED"/>
    <property type="match status" value="1"/>
</dbReference>
<comment type="caution">
    <text evidence="5">Lacks conserved residue(s) required for the propagation of feature annotation.</text>
</comment>
<comment type="caution">
    <text evidence="7">The sequence shown here is derived from an EMBL/GenBank/DDBJ whole genome shotgun (WGS) entry which is preliminary data.</text>
</comment>
<name>A0A7K3M0Q8_9ACTN</name>
<dbReference type="GO" id="GO:0006508">
    <property type="term" value="P:proteolysis"/>
    <property type="evidence" value="ECO:0007669"/>
    <property type="project" value="UniProtKB-KW"/>
</dbReference>
<sequence>MRVSADRRIRAGVVGVFCSLFVLTSCTGGGDASSSGGDDSSVRPAVADPSIEMTEVTAELVDGAVSLAWDPVTDATRYVIGGADDDVEVPAEVCADRCALTVLPEHVGPDGAISVSAAMDDGAFSEPFVVVVDMPDEPDEESVLSEEDLEVVLVYDWDPTTEDSSPEVEVVPVESLEEAERIIEEAMEPGSGVISASLNLPVDASAGNASGASESALATWYADAMRYDVLPGAPRGSGVLVGTIEAIGVDAGHPSLAGAVRDGRHVDYWLLAGASADDEPADSASDGVHNGVSDPGIHATAVASLVVGQPAGAVPGIAPGAEIYPVNIGDGRESDMVRGIIAAVDAGVDIINISMVLECKSLLWLTNCPNGVAAATDYAESKGVIVVAGAGNNGGGEGCGGSTDADLWPAVLDTVISVGGYGPSGEVYRCSPDRPDVDVLAPAVQMLIADVDRQDTSSKYAVGSGTSFAAPLISGLLAIVLAERPDLTPAHIRSLLPQWRDEMGRIDVIAVLAWLGLIDDPTELGLDDVAAVTPYTVRLDFDGVEPITDMLDQVAHLPEIITTHGWRGNGEGAWNYTSHSVWEITGTIFLLNDGSVEATGAWRGTWPGRDGKPRTPGLMVLDGYQAWCHVPMMQGVHAPTKAVRWDIPVLVDAELVSGTNQPGRPPEFEVSFSLGAGATVDQAGELPSLNLLHNNLDRCKEFIGLHTSAALDSPWPEIFPVYAEYFDTVKQINEDLVAASPFTLDSPLVFSGDGTAAVVENAGISVEYNTDPACQAMGYRGGRWSC</sequence>
<gene>
    <name evidence="7" type="ORF">F7O44_07210</name>
</gene>
<dbReference type="PROSITE" id="PS51257">
    <property type="entry name" value="PROKAR_LIPOPROTEIN"/>
    <property type="match status" value="1"/>
</dbReference>
<dbReference type="InterPro" id="IPR036852">
    <property type="entry name" value="Peptidase_S8/S53_dom_sf"/>
</dbReference>
<dbReference type="EMBL" id="WLZY01000002">
    <property type="protein sequence ID" value="NDL56859.1"/>
    <property type="molecule type" value="Genomic_DNA"/>
</dbReference>
<feature type="domain" description="Peptidase S8/S53" evidence="6">
    <location>
        <begin position="236"/>
        <end position="496"/>
    </location>
</feature>
<keyword evidence="2" id="KW-0645">Protease</keyword>
<dbReference type="PANTHER" id="PTHR43806">
    <property type="entry name" value="PEPTIDASE S8"/>
    <property type="match status" value="1"/>
</dbReference>
<evidence type="ECO:0000256" key="4">
    <source>
        <dbReference type="ARBA" id="ARBA00022825"/>
    </source>
</evidence>
<protein>
    <submittedName>
        <fullName evidence="7">S8 family serine peptidase</fullName>
    </submittedName>
</protein>
<dbReference type="SUPFAM" id="SSF52743">
    <property type="entry name" value="Subtilisin-like"/>
    <property type="match status" value="1"/>
</dbReference>
<evidence type="ECO:0000256" key="3">
    <source>
        <dbReference type="ARBA" id="ARBA00022801"/>
    </source>
</evidence>
<dbReference type="InterPro" id="IPR023828">
    <property type="entry name" value="Peptidase_S8_Ser-AS"/>
</dbReference>
<dbReference type="PROSITE" id="PS00138">
    <property type="entry name" value="SUBTILASE_SER"/>
    <property type="match status" value="1"/>
</dbReference>
<comment type="similarity">
    <text evidence="1 5">Belongs to the peptidase S8 family.</text>
</comment>
<evidence type="ECO:0000313" key="7">
    <source>
        <dbReference type="EMBL" id="NDL56859.1"/>
    </source>
</evidence>
<proteinExistence type="inferred from homology"/>
<dbReference type="Pfam" id="PF00082">
    <property type="entry name" value="Peptidase_S8"/>
    <property type="match status" value="1"/>
</dbReference>